<dbReference type="EMBL" id="AAXW01000002">
    <property type="protein sequence ID" value="EAZ93860.1"/>
    <property type="molecule type" value="Genomic_DNA"/>
</dbReference>
<gene>
    <name evidence="1" type="ORF">CY0110_18732</name>
</gene>
<sequence>MEIFFPFSLGNIIMTLQISQIIA</sequence>
<name>A3IJ78_9CHRO</name>
<comment type="caution">
    <text evidence="1">The sequence shown here is derived from an EMBL/GenBank/DDBJ whole genome shotgun (WGS) entry which is preliminary data.</text>
</comment>
<dbReference type="Proteomes" id="UP000003781">
    <property type="component" value="Unassembled WGS sequence"/>
</dbReference>
<evidence type="ECO:0000313" key="1">
    <source>
        <dbReference type="EMBL" id="EAZ93860.1"/>
    </source>
</evidence>
<protein>
    <submittedName>
        <fullName evidence="1">Uncharacterized protein</fullName>
    </submittedName>
</protein>
<accession>A3IJ78</accession>
<dbReference type="AlphaFoldDB" id="A3IJ78"/>
<evidence type="ECO:0000313" key="2">
    <source>
        <dbReference type="Proteomes" id="UP000003781"/>
    </source>
</evidence>
<organism evidence="1 2">
    <name type="scientific">Crocosphaera chwakensis CCY0110</name>
    <dbReference type="NCBI Taxonomy" id="391612"/>
    <lineage>
        <taxon>Bacteria</taxon>
        <taxon>Bacillati</taxon>
        <taxon>Cyanobacteriota</taxon>
        <taxon>Cyanophyceae</taxon>
        <taxon>Oscillatoriophycideae</taxon>
        <taxon>Chroococcales</taxon>
        <taxon>Aphanothecaceae</taxon>
        <taxon>Crocosphaera</taxon>
        <taxon>Crocosphaera chwakensis</taxon>
    </lineage>
</organism>
<keyword evidence="2" id="KW-1185">Reference proteome</keyword>
<proteinExistence type="predicted"/>
<reference evidence="1 2" key="1">
    <citation type="submission" date="2007-03" db="EMBL/GenBank/DDBJ databases">
        <authorList>
            <person name="Stal L."/>
            <person name="Ferriera S."/>
            <person name="Johnson J."/>
            <person name="Kravitz S."/>
            <person name="Beeson K."/>
            <person name="Sutton G."/>
            <person name="Rogers Y.-H."/>
            <person name="Friedman R."/>
            <person name="Frazier M."/>
            <person name="Venter J.C."/>
        </authorList>
    </citation>
    <scope>NUCLEOTIDE SEQUENCE [LARGE SCALE GENOMIC DNA]</scope>
    <source>
        <strain evidence="1 2">CCY0110</strain>
    </source>
</reference>